<gene>
    <name evidence="1" type="ORF">SAMN04488690_3682</name>
</gene>
<dbReference type="InterPro" id="IPR038666">
    <property type="entry name" value="SSP1_head-tail_sf"/>
</dbReference>
<name>A0A1W1H2X0_9GAMM</name>
<dbReference type="EMBL" id="FWEU01000005">
    <property type="protein sequence ID" value="SLM25927.1"/>
    <property type="molecule type" value="Genomic_DNA"/>
</dbReference>
<dbReference type="GeneID" id="64102853"/>
<dbReference type="Pfam" id="PF05521">
    <property type="entry name" value="Phage_HCP"/>
    <property type="match status" value="1"/>
</dbReference>
<protein>
    <submittedName>
        <fullName evidence="1">Head-tail adaptor</fullName>
    </submittedName>
</protein>
<dbReference type="InterPro" id="IPR008767">
    <property type="entry name" value="Phage_SPP1_head-tail_adaptor"/>
</dbReference>
<proteinExistence type="predicted"/>
<evidence type="ECO:0000313" key="2">
    <source>
        <dbReference type="Proteomes" id="UP000191133"/>
    </source>
</evidence>
<reference evidence="2" key="1">
    <citation type="submission" date="2016-10" db="EMBL/GenBank/DDBJ databases">
        <authorList>
            <person name="Varghese N."/>
        </authorList>
    </citation>
    <scope>NUCLEOTIDE SEQUENCE [LARGE SCALE GENOMIC DNA]</scope>
    <source>
        <strain evidence="2">92MFCol6.1</strain>
    </source>
</reference>
<dbReference type="AlphaFoldDB" id="A0A1W1H2X0"/>
<dbReference type="Gene3D" id="2.40.10.270">
    <property type="entry name" value="Bacteriophage SPP1 head-tail adaptor protein"/>
    <property type="match status" value="1"/>
</dbReference>
<organism evidence="1 2">
    <name type="scientific">Stenotrophomonas indicatrix</name>
    <dbReference type="NCBI Taxonomy" id="2045451"/>
    <lineage>
        <taxon>Bacteria</taxon>
        <taxon>Pseudomonadati</taxon>
        <taxon>Pseudomonadota</taxon>
        <taxon>Gammaproteobacteria</taxon>
        <taxon>Lysobacterales</taxon>
        <taxon>Lysobacteraceae</taxon>
        <taxon>Stenotrophomonas</taxon>
    </lineage>
</organism>
<dbReference type="Proteomes" id="UP000191133">
    <property type="component" value="Unassembled WGS sequence"/>
</dbReference>
<sequence>MNAGHFNRRIRIERQDGRVDAWGQPLDAWVSVADLWAAIPLERADTVQRVKLDSGLSAAIRRQRFQVRLAPAQRAGIGIGMRIVHDGHTFDITGVVPDLGTRHTAVLFTEQLAATA</sequence>
<evidence type="ECO:0000313" key="1">
    <source>
        <dbReference type="EMBL" id="SLM25927.1"/>
    </source>
</evidence>
<dbReference type="RefSeq" id="WP_080150362.1">
    <property type="nucleotide sequence ID" value="NZ_CP037883.1"/>
</dbReference>
<accession>A0A1W1H2X0</accession>